<evidence type="ECO:0000256" key="1">
    <source>
        <dbReference type="SAM" id="Phobius"/>
    </source>
</evidence>
<comment type="caution">
    <text evidence="2">The sequence shown here is derived from an EMBL/GenBank/DDBJ whole genome shotgun (WGS) entry which is preliminary data.</text>
</comment>
<reference evidence="2" key="1">
    <citation type="submission" date="2023-04" db="EMBL/GenBank/DDBJ databases">
        <title>Ambrosiozyma monospora NBRC 1965.</title>
        <authorList>
            <person name="Ichikawa N."/>
            <person name="Sato H."/>
            <person name="Tonouchi N."/>
        </authorList>
    </citation>
    <scope>NUCLEOTIDE SEQUENCE</scope>
    <source>
        <strain evidence="2">NBRC 1965</strain>
    </source>
</reference>
<dbReference type="Proteomes" id="UP001165063">
    <property type="component" value="Unassembled WGS sequence"/>
</dbReference>
<gene>
    <name evidence="2" type="ORF">Amon01_000604200</name>
</gene>
<evidence type="ECO:0000313" key="2">
    <source>
        <dbReference type="EMBL" id="GMG40273.1"/>
    </source>
</evidence>
<organism evidence="2 3">
    <name type="scientific">Ambrosiozyma monospora</name>
    <name type="common">Yeast</name>
    <name type="synonym">Endomycopsis monosporus</name>
    <dbReference type="NCBI Taxonomy" id="43982"/>
    <lineage>
        <taxon>Eukaryota</taxon>
        <taxon>Fungi</taxon>
        <taxon>Dikarya</taxon>
        <taxon>Ascomycota</taxon>
        <taxon>Saccharomycotina</taxon>
        <taxon>Pichiomycetes</taxon>
        <taxon>Pichiales</taxon>
        <taxon>Pichiaceae</taxon>
        <taxon>Ambrosiozyma</taxon>
    </lineage>
</organism>
<feature type="transmembrane region" description="Helical" evidence="1">
    <location>
        <begin position="7"/>
        <end position="28"/>
    </location>
</feature>
<evidence type="ECO:0000313" key="3">
    <source>
        <dbReference type="Proteomes" id="UP001165063"/>
    </source>
</evidence>
<keyword evidence="1" id="KW-0472">Membrane</keyword>
<name>A0A9W6Z1F7_AMBMO</name>
<protein>
    <submittedName>
        <fullName evidence="2">Unnamed protein product</fullName>
    </submittedName>
</protein>
<keyword evidence="3" id="KW-1185">Reference proteome</keyword>
<accession>A0A9W6Z1F7</accession>
<feature type="transmembrane region" description="Helical" evidence="1">
    <location>
        <begin position="34"/>
        <end position="56"/>
    </location>
</feature>
<sequence length="98" mass="10856">MTTTPSVVIESSSSVVVVIVIVIIVVVVSVDWNILLLLITTIALVAHWLGVVSPVLSLTLTWDERVCVWIVLWRHLVLFDLDSQSRTGGLDKQEKFSS</sequence>
<dbReference type="EMBL" id="BSXU01003637">
    <property type="protein sequence ID" value="GMG40273.1"/>
    <property type="molecule type" value="Genomic_DNA"/>
</dbReference>
<proteinExistence type="predicted"/>
<dbReference type="AlphaFoldDB" id="A0A9W6Z1F7"/>
<keyword evidence="1" id="KW-1133">Transmembrane helix</keyword>
<keyword evidence="1" id="KW-0812">Transmembrane</keyword>